<reference evidence="2" key="1">
    <citation type="submission" date="2021-06" db="EMBL/GenBank/DDBJ databases">
        <authorList>
            <person name="Kallberg Y."/>
            <person name="Tangrot J."/>
            <person name="Rosling A."/>
        </authorList>
    </citation>
    <scope>NUCLEOTIDE SEQUENCE</scope>
    <source>
        <strain evidence="2">BR232B</strain>
    </source>
</reference>
<dbReference type="PANTHER" id="PTHR43591:SF50">
    <property type="entry name" value="METHYLTRANSFERASE DOMAIN-CONTAINING PROTEIN-RELATED"/>
    <property type="match status" value="1"/>
</dbReference>
<proteinExistence type="predicted"/>
<dbReference type="CDD" id="cd02440">
    <property type="entry name" value="AdoMet_MTases"/>
    <property type="match status" value="1"/>
</dbReference>
<dbReference type="Proteomes" id="UP000789739">
    <property type="component" value="Unassembled WGS sequence"/>
</dbReference>
<dbReference type="OrthoDB" id="2013972at2759"/>
<dbReference type="AlphaFoldDB" id="A0A9N9GP98"/>
<dbReference type="Pfam" id="PF13649">
    <property type="entry name" value="Methyltransf_25"/>
    <property type="match status" value="1"/>
</dbReference>
<dbReference type="InterPro" id="IPR029063">
    <property type="entry name" value="SAM-dependent_MTases_sf"/>
</dbReference>
<organism evidence="2 3">
    <name type="scientific">Paraglomus brasilianum</name>
    <dbReference type="NCBI Taxonomy" id="144538"/>
    <lineage>
        <taxon>Eukaryota</taxon>
        <taxon>Fungi</taxon>
        <taxon>Fungi incertae sedis</taxon>
        <taxon>Mucoromycota</taxon>
        <taxon>Glomeromycotina</taxon>
        <taxon>Glomeromycetes</taxon>
        <taxon>Paraglomerales</taxon>
        <taxon>Paraglomeraceae</taxon>
        <taxon>Paraglomus</taxon>
    </lineage>
</organism>
<comment type="caution">
    <text evidence="2">The sequence shown here is derived from an EMBL/GenBank/DDBJ whole genome shotgun (WGS) entry which is preliminary data.</text>
</comment>
<evidence type="ECO:0000313" key="2">
    <source>
        <dbReference type="EMBL" id="CAG8616064.1"/>
    </source>
</evidence>
<name>A0A9N9GP98_9GLOM</name>
<gene>
    <name evidence="2" type="ORF">PBRASI_LOCUS8439</name>
</gene>
<dbReference type="SUPFAM" id="SSF53335">
    <property type="entry name" value="S-adenosyl-L-methionine-dependent methyltransferases"/>
    <property type="match status" value="1"/>
</dbReference>
<dbReference type="Gene3D" id="3.40.50.150">
    <property type="entry name" value="Vaccinia Virus protein VP39"/>
    <property type="match status" value="1"/>
</dbReference>
<evidence type="ECO:0000259" key="1">
    <source>
        <dbReference type="Pfam" id="PF13649"/>
    </source>
</evidence>
<dbReference type="PANTHER" id="PTHR43591">
    <property type="entry name" value="METHYLTRANSFERASE"/>
    <property type="match status" value="1"/>
</dbReference>
<dbReference type="EMBL" id="CAJVPI010001508">
    <property type="protein sequence ID" value="CAG8616064.1"/>
    <property type="molecule type" value="Genomic_DNA"/>
</dbReference>
<accession>A0A9N9GP98</accession>
<sequence length="295" mass="33271">MDEPTSKDKFEVIDGRRFQSLDDSNYVLPNDAGEEDRLDMQHAMIKHAFDGNFSAPVDQLLRSGGRVLDVCCGSAAWTLDLAKEYPNSYFVGVDIAPVVLADEKPSNVEFVEYNVLDGLPFNSNSFDFVFARALVSVYTREQWTELAIPEYARVTKPGGWVELLEWDGMIRGQGKCENIQHMNNALPGLFESKGGLIVSPGFEIQGFLEQSGSFTNIGHKERPIPLGPKGERYAEMGIRDFRDVWRAMKYPFTVSMQVTGEHYDAIVEAAVKELIDYGAIWEHMRVWGQKKNRTA</sequence>
<feature type="domain" description="Methyltransferase" evidence="1">
    <location>
        <begin position="67"/>
        <end position="159"/>
    </location>
</feature>
<evidence type="ECO:0000313" key="3">
    <source>
        <dbReference type="Proteomes" id="UP000789739"/>
    </source>
</evidence>
<protein>
    <submittedName>
        <fullName evidence="2">9002_t:CDS:1</fullName>
    </submittedName>
</protein>
<dbReference type="InterPro" id="IPR041698">
    <property type="entry name" value="Methyltransf_25"/>
</dbReference>
<keyword evidence="3" id="KW-1185">Reference proteome</keyword>